<evidence type="ECO:0000313" key="1">
    <source>
        <dbReference type="EMBL" id="AWP02120.1"/>
    </source>
</evidence>
<gene>
    <name evidence="1" type="ORF">SMAX5B_021205</name>
</gene>
<name>A0A2U9BE98_SCOMX</name>
<evidence type="ECO:0000313" key="2">
    <source>
        <dbReference type="Proteomes" id="UP000246464"/>
    </source>
</evidence>
<organism evidence="1 2">
    <name type="scientific">Scophthalmus maximus</name>
    <name type="common">Turbot</name>
    <name type="synonym">Psetta maxima</name>
    <dbReference type="NCBI Taxonomy" id="52904"/>
    <lineage>
        <taxon>Eukaryota</taxon>
        <taxon>Metazoa</taxon>
        <taxon>Chordata</taxon>
        <taxon>Craniata</taxon>
        <taxon>Vertebrata</taxon>
        <taxon>Euteleostomi</taxon>
        <taxon>Actinopterygii</taxon>
        <taxon>Neopterygii</taxon>
        <taxon>Teleostei</taxon>
        <taxon>Neoteleostei</taxon>
        <taxon>Acanthomorphata</taxon>
        <taxon>Carangaria</taxon>
        <taxon>Pleuronectiformes</taxon>
        <taxon>Pleuronectoidei</taxon>
        <taxon>Scophthalmidae</taxon>
        <taxon>Scophthalmus</taxon>
    </lineage>
</organism>
<dbReference type="Proteomes" id="UP000246464">
    <property type="component" value="Chromosome 5"/>
</dbReference>
<dbReference type="AlphaFoldDB" id="A0A2U9BE98"/>
<dbReference type="EMBL" id="CP026247">
    <property type="protein sequence ID" value="AWP02120.1"/>
    <property type="molecule type" value="Genomic_DNA"/>
</dbReference>
<proteinExistence type="predicted"/>
<protein>
    <submittedName>
        <fullName evidence="1">Uncharacterized protein</fullName>
    </submittedName>
</protein>
<keyword evidence="2" id="KW-1185">Reference proteome</keyword>
<sequence length="108" mass="12162">MSLCGGQQQNTQDKISSHTLIEVQYSLCIFEGKTGQVFLSYDQSAFEQKKYLKDGSLIAWSIALGGPVPDCSGPRIPQDHFGDWVFSATIQDLPTIYRCVVKHYIFLR</sequence>
<reference evidence="1 2" key="1">
    <citation type="submission" date="2017-12" db="EMBL/GenBank/DDBJ databases">
        <title>Integrating genomic resources of turbot (Scophthalmus maximus) in depth evaluation of genetic and physical mapping variation across individuals.</title>
        <authorList>
            <person name="Martinez P."/>
        </authorList>
    </citation>
    <scope>NUCLEOTIDE SEQUENCE [LARGE SCALE GENOMIC DNA]</scope>
</reference>
<accession>A0A2U9BE98</accession>